<dbReference type="RefSeq" id="XP_007678546.1">
    <property type="nucleotide sequence ID" value="XM_007680356.1"/>
</dbReference>
<proteinExistence type="predicted"/>
<dbReference type="EMBL" id="KB445559">
    <property type="protein sequence ID" value="EMC93721.1"/>
    <property type="molecule type" value="Genomic_DNA"/>
</dbReference>
<dbReference type="KEGG" id="bcom:BAUCODRAFT_25995"/>
<feature type="compositionally biased region" description="Polar residues" evidence="1">
    <location>
        <begin position="1537"/>
        <end position="1557"/>
    </location>
</feature>
<feature type="compositionally biased region" description="Polar residues" evidence="1">
    <location>
        <begin position="1645"/>
        <end position="1659"/>
    </location>
</feature>
<feature type="compositionally biased region" description="Low complexity" evidence="1">
    <location>
        <begin position="591"/>
        <end position="601"/>
    </location>
</feature>
<dbReference type="HOGENOM" id="CLU_002643_0_0_1"/>
<feature type="compositionally biased region" description="Acidic residues" evidence="1">
    <location>
        <begin position="859"/>
        <end position="881"/>
    </location>
</feature>
<feature type="compositionally biased region" description="Low complexity" evidence="1">
    <location>
        <begin position="74"/>
        <end position="83"/>
    </location>
</feature>
<sequence>MPNMFARRRGTSTSTPPVDPVTYNAAAAAAGSAFRTNSLTAGSLSSAAAAAALRTHATSPEPVGSIQTKRMVRRGSVSSIGSGSVLGGTVRGGGARPGLQRNTSSSSMTERTFRSPSPGRTNGVTSPDPDAPPIPPVPRDISTTGHKRASSLEPPQRVTSPTPRGRGGRGSSLDRASLPPPPSNRLSKRLSGVLETEETERQSGNGSSNYSRPMAPQQATQSSSEYVGTGGAKRYTHGTGSWFSQPGGSGSAANARPSSRSGMSSTLAVQSPTGLQAVSYDTQDTIMEYDPNSRTFVARPRPKPAIQPASEPKATARPTTPSQLAPQAQPAPQPGHWDPNTRSIVPARTAIAQPAPAVSGSASNDAPNKKKQKPAVPPVATKLEPPPRNPARLSPTSSSSPASPRMLGMLQKQPSMVREDPEAEEAAAKQTPLKPTGGTITTSAGPAKAYVAPTAITHQRSTSLDIPRQRSTDGAGRGRNGSMSPSRSAHFSVSPVIEAMRHDPPPRSVSPAKSALKHSPNHNARPTSPMAFSSLSGAANKVPPSDASDVGSETSEVGVKKEKKKARVSFDEQPQEIDAAGAVASPKAITAAPNALSNASASRRDLSHAVEDDDFDSATLKQRPALPSFASARRPARAEMPEKVTEMAPEREPVGISSDHAVSQAFTNAKPEPAAQPKAPEVANNKQSAAADDYVSEDESSFQPDISSTPAKPAANAVDPRRVSVDEADGPVSKTRDFATEAAQRLAPAADPVPEPTQETVKNATEVPAINLLPPTPGEEPRKNLGEEDHPNPRSSMEQFVVPGGWSAEEGSDDKVAAAISSAQPATATEPTPAPEPKTLSNEAPLIDYRRPSPILDALTEESDDNAEFSDAAEDLSDLDDGGFASLDAIVSSPVVPSPSDKGKAPEVLETPTKKAPAEQAFQNGAEAADVGDWSQATAYWSQLSKAQREEIERQHLSSDDEATPAPTVAKRKKKTVPKASGSPTIVARPQDAPLPQQPSMPRTMRAKPGPNPAPATAPAPTPAAGHGPDSDVHLRRSLRGNTTANAGEAMPRTLRSHPSQQPRPQSEVIQPSRRSDVSQRPMSAGGSGPQPSRLGVNGLPVRPRTTRMDSEDSIGTPIASQDSAFPKMQAKRQAAMAGQKQTPPTRTPAPVSSTKAVPPPGAYTAKLQRKVTGGEDSDSESSFKKRRQRTNVDTSGRYNMRRSMRSTPVDEPQGPPPGIRPSSPPPGAPRGGGAFSIRSLSPSGGSVFGRGRGEKLRESLRSGSVDAGAGRRTTMRGDPPGGGAGRGARAVQAAPAPAKPRFRSRFGDSDDEGESARPGRSLFKSRFADSDDEDEPRSPRVIPADLTPVRGIPRKQGQNDGDSTDLEDEEDEDEDPRKASRKRAKQNKPIVPNPADVEKAMEAARRKLGIAAPTAPTAPAAEIKAPETHQGEALSKGSLRTPATATGQSTFEKRQADEPQFDGIPEKKRRGFMGSILKRNRDSSTSVQQRFALPSSPAAASPPMPSSPQMSTVPQEPKSAIERPMSPSPFTKLVRRSSQQPKPVQRGDSSFSTATAPATLHRKASDQWPLTPPVPAIPTQHLNGERDRPTTSDSANTDAIRILRTMRPDAGDRSASSGQMPGLSRRESAQRSVGFAPGSKESDGGSQQGDVGKVQTQAPAAEVYSRRTGKKKKFGMLRRAFGLND</sequence>
<dbReference type="OMA" id="DETMTPR"/>
<feature type="compositionally biased region" description="Low complexity" evidence="1">
    <location>
        <begin position="891"/>
        <end position="900"/>
    </location>
</feature>
<feature type="compositionally biased region" description="Low complexity" evidence="1">
    <location>
        <begin position="1288"/>
        <end position="1297"/>
    </location>
</feature>
<organism evidence="2 3">
    <name type="scientific">Baudoinia panamericana (strain UAMH 10762)</name>
    <name type="common">Angels' share fungus</name>
    <name type="synonym">Baudoinia compniacensis (strain UAMH 10762)</name>
    <dbReference type="NCBI Taxonomy" id="717646"/>
    <lineage>
        <taxon>Eukaryota</taxon>
        <taxon>Fungi</taxon>
        <taxon>Dikarya</taxon>
        <taxon>Ascomycota</taxon>
        <taxon>Pezizomycotina</taxon>
        <taxon>Dothideomycetes</taxon>
        <taxon>Dothideomycetidae</taxon>
        <taxon>Mycosphaerellales</taxon>
        <taxon>Teratosphaeriaceae</taxon>
        <taxon>Baudoinia</taxon>
    </lineage>
</organism>
<protein>
    <submittedName>
        <fullName evidence="2">Uncharacterized protein</fullName>
    </submittedName>
</protein>
<dbReference type="Proteomes" id="UP000011761">
    <property type="component" value="Unassembled WGS sequence"/>
</dbReference>
<feature type="compositionally biased region" description="Basic and acidic residues" evidence="1">
    <location>
        <begin position="636"/>
        <end position="653"/>
    </location>
</feature>
<feature type="compositionally biased region" description="Polar residues" evidence="1">
    <location>
        <begin position="1442"/>
        <end position="1451"/>
    </location>
</feature>
<evidence type="ECO:0000313" key="3">
    <source>
        <dbReference type="Proteomes" id="UP000011761"/>
    </source>
</evidence>
<feature type="compositionally biased region" description="Polar residues" evidence="1">
    <location>
        <begin position="701"/>
        <end position="710"/>
    </location>
</feature>
<feature type="compositionally biased region" description="Polar residues" evidence="1">
    <location>
        <begin position="202"/>
        <end position="226"/>
    </location>
</feature>
<dbReference type="STRING" id="717646.M2MB61"/>
<feature type="compositionally biased region" description="Acidic residues" evidence="1">
    <location>
        <begin position="1363"/>
        <end position="1375"/>
    </location>
</feature>
<feature type="compositionally biased region" description="Pro residues" evidence="1">
    <location>
        <begin position="129"/>
        <end position="138"/>
    </location>
</feature>
<feature type="compositionally biased region" description="Polar residues" evidence="1">
    <location>
        <begin position="481"/>
        <end position="491"/>
    </location>
</feature>
<evidence type="ECO:0000256" key="1">
    <source>
        <dbReference type="SAM" id="MobiDB-lite"/>
    </source>
</evidence>
<feature type="compositionally biased region" description="Low complexity" evidence="1">
    <location>
        <begin position="11"/>
        <end position="20"/>
    </location>
</feature>
<feature type="compositionally biased region" description="Basic and acidic residues" evidence="1">
    <location>
        <begin position="1252"/>
        <end position="1261"/>
    </location>
</feature>
<feature type="compositionally biased region" description="Low complexity" evidence="1">
    <location>
        <begin position="394"/>
        <end position="404"/>
    </location>
</feature>
<reference evidence="2 3" key="1">
    <citation type="journal article" date="2012" name="PLoS Pathog.">
        <title>Diverse lifestyles and strategies of plant pathogenesis encoded in the genomes of eighteen Dothideomycetes fungi.</title>
        <authorList>
            <person name="Ohm R.A."/>
            <person name="Feau N."/>
            <person name="Henrissat B."/>
            <person name="Schoch C.L."/>
            <person name="Horwitz B.A."/>
            <person name="Barry K.W."/>
            <person name="Condon B.J."/>
            <person name="Copeland A.C."/>
            <person name="Dhillon B."/>
            <person name="Glaser F."/>
            <person name="Hesse C.N."/>
            <person name="Kosti I."/>
            <person name="LaButti K."/>
            <person name="Lindquist E.A."/>
            <person name="Lucas S."/>
            <person name="Salamov A.A."/>
            <person name="Bradshaw R.E."/>
            <person name="Ciuffetti L."/>
            <person name="Hamelin R.C."/>
            <person name="Kema G.H.J."/>
            <person name="Lawrence C."/>
            <person name="Scott J.A."/>
            <person name="Spatafora J.W."/>
            <person name="Turgeon B.G."/>
            <person name="de Wit P.J.G.M."/>
            <person name="Zhong S."/>
            <person name="Goodwin S.B."/>
            <person name="Grigoriev I.V."/>
        </authorList>
    </citation>
    <scope>NUCLEOTIDE SEQUENCE [LARGE SCALE GENOMIC DNA]</scope>
    <source>
        <strain evidence="2 3">UAMH 10762</strain>
    </source>
</reference>
<accession>M2MB61</accession>
<keyword evidence="3" id="KW-1185">Reference proteome</keyword>
<evidence type="ECO:0000313" key="2">
    <source>
        <dbReference type="EMBL" id="EMC93721.1"/>
    </source>
</evidence>
<feature type="region of interest" description="Disordered" evidence="1">
    <location>
        <begin position="944"/>
        <end position="1675"/>
    </location>
</feature>
<feature type="compositionally biased region" description="Low complexity" evidence="1">
    <location>
        <begin position="817"/>
        <end position="831"/>
    </location>
</feature>
<feature type="compositionally biased region" description="Basic and acidic residues" evidence="1">
    <location>
        <begin position="1397"/>
        <end position="1406"/>
    </location>
</feature>
<feature type="compositionally biased region" description="Basic and acidic residues" evidence="1">
    <location>
        <begin position="901"/>
        <end position="917"/>
    </location>
</feature>
<feature type="region of interest" description="Disordered" evidence="1">
    <location>
        <begin position="54"/>
        <end position="931"/>
    </location>
</feature>
<feature type="compositionally biased region" description="Polar residues" evidence="1">
    <location>
        <begin position="1140"/>
        <end position="1156"/>
    </location>
</feature>
<dbReference type="GeneID" id="19110367"/>
<feature type="compositionally biased region" description="Basic and acidic residues" evidence="1">
    <location>
        <begin position="947"/>
        <end position="959"/>
    </location>
</feature>
<feature type="compositionally biased region" description="Polar residues" evidence="1">
    <location>
        <begin position="100"/>
        <end position="125"/>
    </location>
</feature>
<feature type="compositionally biased region" description="Gly residues" evidence="1">
    <location>
        <begin position="84"/>
        <end position="96"/>
    </location>
</feature>
<feature type="compositionally biased region" description="Low complexity" evidence="1">
    <location>
        <begin position="1411"/>
        <end position="1424"/>
    </location>
</feature>
<feature type="compositionally biased region" description="Polar residues" evidence="1">
    <location>
        <begin position="1057"/>
        <end position="1070"/>
    </location>
</feature>
<name>M2MB61_BAUPA</name>
<feature type="compositionally biased region" description="Polar residues" evidence="1">
    <location>
        <begin position="256"/>
        <end position="285"/>
    </location>
</feature>
<feature type="compositionally biased region" description="Low complexity" evidence="1">
    <location>
        <begin position="669"/>
        <end position="681"/>
    </location>
</feature>
<feature type="compositionally biased region" description="Low complexity" evidence="1">
    <location>
        <begin position="623"/>
        <end position="633"/>
    </location>
</feature>
<feature type="compositionally biased region" description="Pro residues" evidence="1">
    <location>
        <begin position="1010"/>
        <end position="1022"/>
    </location>
</feature>
<dbReference type="eggNOG" id="ENOG502SI51">
    <property type="taxonomic scope" value="Eukaryota"/>
</dbReference>
<feature type="compositionally biased region" description="Basic and acidic residues" evidence="1">
    <location>
        <begin position="779"/>
        <end position="792"/>
    </location>
</feature>
<feature type="compositionally biased region" description="Pro residues" evidence="1">
    <location>
        <begin position="1214"/>
        <end position="1229"/>
    </location>
</feature>
<feature type="compositionally biased region" description="Polar residues" evidence="1">
    <location>
        <begin position="521"/>
        <end position="537"/>
    </location>
</feature>
<feature type="compositionally biased region" description="Basic residues" evidence="1">
    <location>
        <begin position="1"/>
        <end position="10"/>
    </location>
</feature>
<gene>
    <name evidence="2" type="ORF">BAUCODRAFT_25995</name>
</gene>
<feature type="region of interest" description="Disordered" evidence="1">
    <location>
        <begin position="1"/>
        <end position="20"/>
    </location>
</feature>
<dbReference type="OrthoDB" id="5423926at2759"/>